<evidence type="ECO:0000256" key="8">
    <source>
        <dbReference type="SAM" id="MobiDB-lite"/>
    </source>
</evidence>
<dbReference type="Pfam" id="PF15409">
    <property type="entry name" value="PH_8"/>
    <property type="match status" value="1"/>
</dbReference>
<feature type="region of interest" description="Disordered" evidence="8">
    <location>
        <begin position="469"/>
        <end position="565"/>
    </location>
</feature>
<evidence type="ECO:0000259" key="9">
    <source>
        <dbReference type="PROSITE" id="PS50003"/>
    </source>
</evidence>
<dbReference type="SUPFAM" id="SSF50729">
    <property type="entry name" value="PH domain-like"/>
    <property type="match status" value="1"/>
</dbReference>
<dbReference type="SUPFAM" id="SSF101576">
    <property type="entry name" value="Supernatant protein factor (SPF), C-terminal domain"/>
    <property type="match status" value="1"/>
</dbReference>
<evidence type="ECO:0000256" key="6">
    <source>
        <dbReference type="ARBA" id="ARBA00023055"/>
    </source>
</evidence>
<reference evidence="11" key="2">
    <citation type="journal article" date="2023" name="IMA Fungus">
        <title>Comparative genomic study of the Penicillium genus elucidates a diverse pangenome and 15 lateral gene transfer events.</title>
        <authorList>
            <person name="Petersen C."/>
            <person name="Sorensen T."/>
            <person name="Nielsen M.R."/>
            <person name="Sondergaard T.E."/>
            <person name="Sorensen J.L."/>
            <person name="Fitzpatrick D.A."/>
            <person name="Frisvad J.C."/>
            <person name="Nielsen K.L."/>
        </authorList>
    </citation>
    <scope>NUCLEOTIDE SEQUENCE</scope>
    <source>
        <strain evidence="11">IBT 35673</strain>
    </source>
</reference>
<dbReference type="PROSITE" id="PS50003">
    <property type="entry name" value="PH_DOMAIN"/>
    <property type="match status" value="1"/>
</dbReference>
<dbReference type="GO" id="GO:0032934">
    <property type="term" value="F:sterol binding"/>
    <property type="evidence" value="ECO:0007669"/>
    <property type="project" value="TreeGrafter"/>
</dbReference>
<feature type="region of interest" description="Disordered" evidence="8">
    <location>
        <begin position="287"/>
        <end position="309"/>
    </location>
</feature>
<evidence type="ECO:0000256" key="3">
    <source>
        <dbReference type="ARBA" id="ARBA00022448"/>
    </source>
</evidence>
<dbReference type="Gene3D" id="3.30.70.3490">
    <property type="match status" value="1"/>
</dbReference>
<dbReference type="PROSITE" id="PS50866">
    <property type="entry name" value="GOLD"/>
    <property type="match status" value="1"/>
</dbReference>
<evidence type="ECO:0000256" key="5">
    <source>
        <dbReference type="ARBA" id="ARBA00022553"/>
    </source>
</evidence>
<feature type="region of interest" description="Disordered" evidence="8">
    <location>
        <begin position="51"/>
        <end position="81"/>
    </location>
</feature>
<dbReference type="Proteomes" id="UP001147695">
    <property type="component" value="Unassembled WGS sequence"/>
</dbReference>
<protein>
    <recommendedName>
        <fullName evidence="13">Oxysterol binding protein</fullName>
    </recommendedName>
</protein>
<accession>A0A9W9QG86</accession>
<feature type="domain" description="PH" evidence="9">
    <location>
        <begin position="197"/>
        <end position="291"/>
    </location>
</feature>
<dbReference type="EMBL" id="JAPZBQ010000004">
    <property type="protein sequence ID" value="KAJ5335392.1"/>
    <property type="molecule type" value="Genomic_DNA"/>
</dbReference>
<evidence type="ECO:0000256" key="4">
    <source>
        <dbReference type="ARBA" id="ARBA00022490"/>
    </source>
</evidence>
<dbReference type="InterPro" id="IPR036598">
    <property type="entry name" value="GOLD_dom_sf"/>
</dbReference>
<dbReference type="GO" id="GO:0034727">
    <property type="term" value="P:piecemeal microautophagy of the nucleus"/>
    <property type="evidence" value="ECO:0007669"/>
    <property type="project" value="TreeGrafter"/>
</dbReference>
<dbReference type="FunFam" id="2.40.160.120:FF:000013">
    <property type="entry name" value="Oxysterol binding protein"/>
    <property type="match status" value="1"/>
</dbReference>
<feature type="compositionally biased region" description="Polar residues" evidence="8">
    <location>
        <begin position="548"/>
        <end position="557"/>
    </location>
</feature>
<comment type="similarity">
    <text evidence="2">Belongs to the OSBP family.</text>
</comment>
<sequence>MAAMEELEIHSKSYFVRWINVNASHTISWSIQPHKKSVNFGIFKHPGQSSALSSQIPASDSQSTDSTENLPATASTAGARQQQSAIIEKLTGIGLKTIKWTGKCEADKITQGTYDVPPHEGGNYALVFDNTFSKQISKTLTLVLLTYPTGLPPHTSSSTSAGRAQAGASTDSLPQPKTRGRGNSRATLNSQIDTSNQSVHTGLLQKRRRKRHQGWARRYFSLDFTSSTLSYYHDRNSAALRGAIPLSLAAVATNEKSREISIDSGTEIWHLRAGNEHDFGAWKQALERASSKDAPKEPSSALSVPPELRLYAPTQASPAEEHEWTRVQSLVSQVSGSRDAIRRLAKDTDPKYLTSPAPNVNVDRPRSRGRSPSPQPSPPSATQEATPTEEIKRPFWKRKTSNQSQTSSKRPPAVSSTSSSSQLVVPSKESKGKPASITSHTDNMDEIHDHLMAVLRDLDHAVSEFSTLIAESRERRHPPRPSMVPRRSMESDMSQEFFDATDGGGDRSPLLTIQDSDDEGPEEDRPGSAVEEVEDDAPSDSDSVSDATATRQESGSASGLFPTKPKSLIPLPLDPIKRRATILAPTVLPPSLIGFLRKNVGKDLSTISMPVSANEPMSLLQRAAEILEYSDLLDKASQSSDPVERLMLVTAFAVSSLSSNRVRERSIRKPFNPMLGETYELVREDRGFRFIAEKVSHRPVQLAYQADSKDWSLSQSPLPSQKFWGKSAEITTEGRVRVTLHSTGDRFSWTPATSFLRNIIAGEKYVEPVGELSITNESTGHRSISTFKAGGMFSGRSEEVTTRAIDSNSAPLPLGLTGTWPSSLTLTRDGNPTGNTVWNAGSLVPSAPKHYGLTAFAATLNEITSIEDKHLPVTDSRLRPDQRALEEGDLDRAEEVKVQLEEGQRSRRREMEDAGESWTPRWFTRVGGEGDESAWRLKGGKDGYWEERARGSWSNVVPVFGN</sequence>
<dbReference type="PANTHER" id="PTHR10972">
    <property type="entry name" value="OXYSTEROL-BINDING PROTEIN-RELATED"/>
    <property type="match status" value="1"/>
</dbReference>
<dbReference type="Pfam" id="PF01237">
    <property type="entry name" value="Oxysterol_BP"/>
    <property type="match status" value="1"/>
</dbReference>
<comment type="subcellular location">
    <subcellularLocation>
        <location evidence="1">Cytoplasm</location>
    </subcellularLocation>
</comment>
<feature type="compositionally biased region" description="Polar residues" evidence="8">
    <location>
        <begin position="154"/>
        <end position="175"/>
    </location>
</feature>
<dbReference type="InterPro" id="IPR041680">
    <property type="entry name" value="PH_8"/>
</dbReference>
<dbReference type="GO" id="GO:0030011">
    <property type="term" value="P:maintenance of cell polarity"/>
    <property type="evidence" value="ECO:0007669"/>
    <property type="project" value="TreeGrafter"/>
</dbReference>
<dbReference type="GO" id="GO:0097038">
    <property type="term" value="C:perinuclear endoplasmic reticulum"/>
    <property type="evidence" value="ECO:0007669"/>
    <property type="project" value="TreeGrafter"/>
</dbReference>
<evidence type="ECO:0000313" key="12">
    <source>
        <dbReference type="Proteomes" id="UP001147695"/>
    </source>
</evidence>
<dbReference type="GO" id="GO:0120009">
    <property type="term" value="P:intermembrane lipid transfer"/>
    <property type="evidence" value="ECO:0007669"/>
    <property type="project" value="UniProtKB-ARBA"/>
</dbReference>
<dbReference type="InterPro" id="IPR037239">
    <property type="entry name" value="OSBP_sf"/>
</dbReference>
<dbReference type="GO" id="GO:0032541">
    <property type="term" value="C:cortical endoplasmic reticulum"/>
    <property type="evidence" value="ECO:0007669"/>
    <property type="project" value="TreeGrafter"/>
</dbReference>
<keyword evidence="4" id="KW-0963">Cytoplasm</keyword>
<proteinExistence type="inferred from homology"/>
<organism evidence="11 12">
    <name type="scientific">Penicillium brevicompactum</name>
    <dbReference type="NCBI Taxonomy" id="5074"/>
    <lineage>
        <taxon>Eukaryota</taxon>
        <taxon>Fungi</taxon>
        <taxon>Dikarya</taxon>
        <taxon>Ascomycota</taxon>
        <taxon>Pezizomycotina</taxon>
        <taxon>Eurotiomycetes</taxon>
        <taxon>Eurotiomycetidae</taxon>
        <taxon>Eurotiales</taxon>
        <taxon>Aspergillaceae</taxon>
        <taxon>Penicillium</taxon>
    </lineage>
</organism>
<evidence type="ECO:0000256" key="7">
    <source>
        <dbReference type="ARBA" id="ARBA00023121"/>
    </source>
</evidence>
<dbReference type="FunFam" id="2.30.29.30:FF:000369">
    <property type="entry name" value="Oxysterol binding protein"/>
    <property type="match status" value="1"/>
</dbReference>
<name>A0A9W9QG86_PENBR</name>
<dbReference type="InterPro" id="IPR000648">
    <property type="entry name" value="Oxysterol-bd"/>
</dbReference>
<dbReference type="Gene3D" id="2.60.120.680">
    <property type="entry name" value="GOLD domain"/>
    <property type="match status" value="1"/>
</dbReference>
<dbReference type="GO" id="GO:0006897">
    <property type="term" value="P:endocytosis"/>
    <property type="evidence" value="ECO:0007669"/>
    <property type="project" value="TreeGrafter"/>
</dbReference>
<dbReference type="GO" id="GO:0035621">
    <property type="term" value="P:ER to Golgi ceramide transport"/>
    <property type="evidence" value="ECO:0007669"/>
    <property type="project" value="TreeGrafter"/>
</dbReference>
<gene>
    <name evidence="11" type="ORF">N7452_007795</name>
</gene>
<keyword evidence="3" id="KW-0813">Transport</keyword>
<dbReference type="Gene3D" id="2.30.29.30">
    <property type="entry name" value="Pleckstrin-homology domain (PH domain)/Phosphotyrosine-binding domain (PTB)"/>
    <property type="match status" value="1"/>
</dbReference>
<dbReference type="GO" id="GO:0005829">
    <property type="term" value="C:cytosol"/>
    <property type="evidence" value="ECO:0007669"/>
    <property type="project" value="TreeGrafter"/>
</dbReference>
<keyword evidence="5" id="KW-0597">Phosphoprotein</keyword>
<evidence type="ECO:0000256" key="2">
    <source>
        <dbReference type="ARBA" id="ARBA00008842"/>
    </source>
</evidence>
<keyword evidence="7" id="KW-0446">Lipid-binding</keyword>
<dbReference type="Gene3D" id="2.40.160.120">
    <property type="match status" value="1"/>
</dbReference>
<dbReference type="SUPFAM" id="SSF144000">
    <property type="entry name" value="Oxysterol-binding protein-like"/>
    <property type="match status" value="1"/>
</dbReference>
<feature type="region of interest" description="Disordered" evidence="8">
    <location>
        <begin position="344"/>
        <end position="441"/>
    </location>
</feature>
<feature type="compositionally biased region" description="Basic and acidic residues" evidence="8">
    <location>
        <begin position="287"/>
        <end position="296"/>
    </location>
</feature>
<evidence type="ECO:0008006" key="13">
    <source>
        <dbReference type="Google" id="ProtNLM"/>
    </source>
</evidence>
<dbReference type="InterPro" id="IPR011993">
    <property type="entry name" value="PH-like_dom_sf"/>
</dbReference>
<dbReference type="GO" id="GO:0005886">
    <property type="term" value="C:plasma membrane"/>
    <property type="evidence" value="ECO:0007669"/>
    <property type="project" value="TreeGrafter"/>
</dbReference>
<keyword evidence="6" id="KW-0445">Lipid transport</keyword>
<evidence type="ECO:0000256" key="1">
    <source>
        <dbReference type="ARBA" id="ARBA00004496"/>
    </source>
</evidence>
<comment type="caution">
    <text evidence="11">The sequence shown here is derived from an EMBL/GenBank/DDBJ whole genome shotgun (WGS) entry which is preliminary data.</text>
</comment>
<evidence type="ECO:0000259" key="10">
    <source>
        <dbReference type="PROSITE" id="PS50866"/>
    </source>
</evidence>
<reference evidence="11" key="1">
    <citation type="submission" date="2022-12" db="EMBL/GenBank/DDBJ databases">
        <authorList>
            <person name="Petersen C."/>
        </authorList>
    </citation>
    <scope>NUCLEOTIDE SEQUENCE</scope>
    <source>
        <strain evidence="11">IBT 35673</strain>
    </source>
</reference>
<dbReference type="InterPro" id="IPR001849">
    <property type="entry name" value="PH_domain"/>
</dbReference>
<dbReference type="GO" id="GO:0006887">
    <property type="term" value="P:exocytosis"/>
    <property type="evidence" value="ECO:0007669"/>
    <property type="project" value="TreeGrafter"/>
</dbReference>
<dbReference type="CDD" id="cd13289">
    <property type="entry name" value="PH_Osh3p_yeast"/>
    <property type="match status" value="1"/>
</dbReference>
<dbReference type="PANTHER" id="PTHR10972:SF203">
    <property type="entry name" value="OXYSTEROL-BINDING PROTEIN HOMOLOG 3"/>
    <property type="match status" value="1"/>
</dbReference>
<dbReference type="AlphaFoldDB" id="A0A9W9QG86"/>
<dbReference type="InterPro" id="IPR009038">
    <property type="entry name" value="GOLD_dom"/>
</dbReference>
<feature type="compositionally biased region" description="Low complexity" evidence="8">
    <location>
        <begin position="407"/>
        <end position="427"/>
    </location>
</feature>
<dbReference type="SMART" id="SM00233">
    <property type="entry name" value="PH"/>
    <property type="match status" value="1"/>
</dbReference>
<feature type="region of interest" description="Disordered" evidence="8">
    <location>
        <begin position="153"/>
        <end position="192"/>
    </location>
</feature>
<evidence type="ECO:0000313" key="11">
    <source>
        <dbReference type="EMBL" id="KAJ5335392.1"/>
    </source>
</evidence>
<feature type="domain" description="GOLD" evidence="10">
    <location>
        <begin position="1"/>
        <end position="149"/>
    </location>
</feature>